<accession>A0ABS7FMA0</accession>
<keyword evidence="3 5" id="KW-1133">Transmembrane helix</keyword>
<keyword evidence="7" id="KW-1185">Reference proteome</keyword>
<evidence type="ECO:0000313" key="7">
    <source>
        <dbReference type="Proteomes" id="UP000774570"/>
    </source>
</evidence>
<evidence type="ECO:0000256" key="1">
    <source>
        <dbReference type="ARBA" id="ARBA00004141"/>
    </source>
</evidence>
<dbReference type="InterPro" id="IPR032808">
    <property type="entry name" value="DoxX"/>
</dbReference>
<feature type="transmembrane region" description="Helical" evidence="5">
    <location>
        <begin position="48"/>
        <end position="66"/>
    </location>
</feature>
<dbReference type="InterPro" id="IPR016944">
    <property type="entry name" value="UCP030066"/>
</dbReference>
<evidence type="ECO:0000256" key="2">
    <source>
        <dbReference type="ARBA" id="ARBA00022692"/>
    </source>
</evidence>
<dbReference type="Proteomes" id="UP000774570">
    <property type="component" value="Unassembled WGS sequence"/>
</dbReference>
<comment type="subcellular location">
    <subcellularLocation>
        <location evidence="1">Membrane</location>
        <topology evidence="1">Multi-pass membrane protein</topology>
    </subcellularLocation>
</comment>
<evidence type="ECO:0000313" key="6">
    <source>
        <dbReference type="EMBL" id="MBW8481125.1"/>
    </source>
</evidence>
<dbReference type="PIRSF" id="PIRSF030066">
    <property type="entry name" value="UCP030066"/>
    <property type="match status" value="1"/>
</dbReference>
<feature type="transmembrane region" description="Helical" evidence="5">
    <location>
        <begin position="9"/>
        <end position="28"/>
    </location>
</feature>
<keyword evidence="2 5" id="KW-0812">Transmembrane</keyword>
<comment type="caution">
    <text evidence="6">The sequence shown here is derived from an EMBL/GenBank/DDBJ whole genome shotgun (WGS) entry which is preliminary data.</text>
</comment>
<organism evidence="6 7">
    <name type="scientific">Actinomadura parmotrematis</name>
    <dbReference type="NCBI Taxonomy" id="2864039"/>
    <lineage>
        <taxon>Bacteria</taxon>
        <taxon>Bacillati</taxon>
        <taxon>Actinomycetota</taxon>
        <taxon>Actinomycetes</taxon>
        <taxon>Streptosporangiales</taxon>
        <taxon>Thermomonosporaceae</taxon>
        <taxon>Actinomadura</taxon>
    </lineage>
</organism>
<dbReference type="RefSeq" id="WP_220162586.1">
    <property type="nucleotide sequence ID" value="NZ_JAIBOA010000001.1"/>
</dbReference>
<dbReference type="Pfam" id="PF13564">
    <property type="entry name" value="DoxX_2"/>
    <property type="match status" value="1"/>
</dbReference>
<evidence type="ECO:0000256" key="3">
    <source>
        <dbReference type="ARBA" id="ARBA00022989"/>
    </source>
</evidence>
<name>A0ABS7FMA0_9ACTN</name>
<sequence>MSGLKARGAVYWVATLLVCAELVVGGAWDVARVDRVRDVTERLGYPSYALVVLGTWKLLGAAALLAPRLPRLKEWAYAGVVLADTTAIASHVWKGFGWGEVAVLGALLVLTGASWALRPVARGGFQGRAAA</sequence>
<evidence type="ECO:0000256" key="4">
    <source>
        <dbReference type="ARBA" id="ARBA00023136"/>
    </source>
</evidence>
<protein>
    <submittedName>
        <fullName evidence="6">DoxX family protein</fullName>
    </submittedName>
</protein>
<dbReference type="EMBL" id="JAIBOA010000001">
    <property type="protein sequence ID" value="MBW8481125.1"/>
    <property type="molecule type" value="Genomic_DNA"/>
</dbReference>
<evidence type="ECO:0000256" key="5">
    <source>
        <dbReference type="SAM" id="Phobius"/>
    </source>
</evidence>
<keyword evidence="4 5" id="KW-0472">Membrane</keyword>
<feature type="transmembrane region" description="Helical" evidence="5">
    <location>
        <begin position="99"/>
        <end position="117"/>
    </location>
</feature>
<gene>
    <name evidence="6" type="ORF">K1Y72_02000</name>
</gene>
<proteinExistence type="predicted"/>
<reference evidence="6 7" key="1">
    <citation type="submission" date="2021-07" db="EMBL/GenBank/DDBJ databases">
        <title>Actinomadura sp. PM05-2 isolated from lichen.</title>
        <authorList>
            <person name="Somphong A."/>
            <person name="Phongsopitanun W."/>
            <person name="Tanasupawat S."/>
            <person name="Peongsungnone V."/>
        </authorList>
    </citation>
    <scope>NUCLEOTIDE SEQUENCE [LARGE SCALE GENOMIC DNA]</scope>
    <source>
        <strain evidence="6 7">PM05-2</strain>
    </source>
</reference>